<dbReference type="InterPro" id="IPR052028">
    <property type="entry name" value="HipA_Ser/Thr_kinase"/>
</dbReference>
<dbReference type="GO" id="GO:0004674">
    <property type="term" value="F:protein serine/threonine kinase activity"/>
    <property type="evidence" value="ECO:0007669"/>
    <property type="project" value="TreeGrafter"/>
</dbReference>
<dbReference type="InterPro" id="IPR017508">
    <property type="entry name" value="HipA_N1"/>
</dbReference>
<feature type="domain" description="HipA-like C-terminal" evidence="4">
    <location>
        <begin position="162"/>
        <end position="376"/>
    </location>
</feature>
<dbReference type="Pfam" id="PF13657">
    <property type="entry name" value="Couple_hipA"/>
    <property type="match status" value="1"/>
</dbReference>
<comment type="similarity">
    <text evidence="1">Belongs to the HipA Ser/Thr kinase family.</text>
</comment>
<evidence type="ECO:0000313" key="6">
    <source>
        <dbReference type="EMBL" id="RYU44031.1"/>
    </source>
</evidence>
<dbReference type="Proteomes" id="UP000293465">
    <property type="component" value="Unassembled WGS sequence"/>
</dbReference>
<dbReference type="GeneID" id="56276789"/>
<dbReference type="PANTHER" id="PTHR37419:SF8">
    <property type="entry name" value="TOXIN YJJJ"/>
    <property type="match status" value="1"/>
</dbReference>
<evidence type="ECO:0000256" key="3">
    <source>
        <dbReference type="ARBA" id="ARBA00022777"/>
    </source>
</evidence>
<keyword evidence="3" id="KW-0418">Kinase</keyword>
<dbReference type="EMBL" id="SEZJ01000020">
    <property type="protein sequence ID" value="RYU44031.1"/>
    <property type="molecule type" value="Genomic_DNA"/>
</dbReference>
<evidence type="ECO:0000259" key="4">
    <source>
        <dbReference type="Pfam" id="PF07804"/>
    </source>
</evidence>
<dbReference type="RefSeq" id="WP_130088167.1">
    <property type="nucleotide sequence ID" value="NZ_SEZJ01000020.1"/>
</dbReference>
<dbReference type="AlphaFoldDB" id="A0A4Q5KDE0"/>
<accession>A0A4Q5KDE0</accession>
<name>A0A4Q5KDE0_9GAMM</name>
<reference evidence="6 7" key="1">
    <citation type="submission" date="2019-02" db="EMBL/GenBank/DDBJ databases">
        <title>Genome sequences of Aliivibrio finisterrensis strains from farmed Atlantic salmon.</title>
        <authorList>
            <person name="Bowman J.P."/>
        </authorList>
    </citation>
    <scope>NUCLEOTIDE SEQUENCE [LARGE SCALE GENOMIC DNA]</scope>
    <source>
        <strain evidence="6 7">A32</strain>
    </source>
</reference>
<proteinExistence type="inferred from homology"/>
<evidence type="ECO:0000313" key="7">
    <source>
        <dbReference type="Proteomes" id="UP000293465"/>
    </source>
</evidence>
<organism evidence="6 7">
    <name type="scientific">Aliivibrio finisterrensis</name>
    <dbReference type="NCBI Taxonomy" id="511998"/>
    <lineage>
        <taxon>Bacteria</taxon>
        <taxon>Pseudomonadati</taxon>
        <taxon>Pseudomonadota</taxon>
        <taxon>Gammaproteobacteria</taxon>
        <taxon>Vibrionales</taxon>
        <taxon>Vibrionaceae</taxon>
        <taxon>Aliivibrio</taxon>
    </lineage>
</organism>
<feature type="domain" description="HipA N-terminal subdomain 1" evidence="5">
    <location>
        <begin position="17"/>
        <end position="118"/>
    </location>
</feature>
<dbReference type="InterPro" id="IPR012893">
    <property type="entry name" value="HipA-like_C"/>
</dbReference>
<dbReference type="OrthoDB" id="9805913at2"/>
<evidence type="ECO:0000256" key="1">
    <source>
        <dbReference type="ARBA" id="ARBA00010164"/>
    </source>
</evidence>
<sequence length="414" mass="46483">MLNTSLIVKRTFADGHQEKLGQLAENKTGIYFQYDEAYLNQHGSSIAPFNIRADLSLQKAPRQPHYGLHGVFGDSLPDGWGLYLMDRMFRNNGFNPQMVTALERLAYVGDQCLGALSYEPEMALADSSSRDIELITLGKEAVKEFEGTESYLIAHLMNAGGSGGARPKLNVTKCSDGQYSTLPNAKGEKLLIKLTSDKFDLKHSESLVEYAYMKMARNVGIEVPNFELVDASNGQFWLQQTRFDCKPDGGREHMISACGLLDAPFREPSLDYVDLIKATRQLCGVQEAQKLVKRALFNYITVNQDDHSKNFAFLADDNDNWRLSPFYDLVYSPSPYKEHMTSFNGNGRLPTTKALELMAGHAGYANVTPLINMIEEIYHETRDFKQEALNLGISNALISTIDSHISQQYRQFNN</sequence>
<evidence type="ECO:0000256" key="2">
    <source>
        <dbReference type="ARBA" id="ARBA00022679"/>
    </source>
</evidence>
<keyword evidence="2" id="KW-0808">Transferase</keyword>
<dbReference type="GO" id="GO:0005829">
    <property type="term" value="C:cytosol"/>
    <property type="evidence" value="ECO:0007669"/>
    <property type="project" value="TreeGrafter"/>
</dbReference>
<dbReference type="Gene3D" id="1.10.1070.20">
    <property type="match status" value="1"/>
</dbReference>
<protein>
    <submittedName>
        <fullName evidence="6">Type II toxin-antitoxin system HipA family toxin</fullName>
    </submittedName>
</protein>
<evidence type="ECO:0000259" key="5">
    <source>
        <dbReference type="Pfam" id="PF13657"/>
    </source>
</evidence>
<dbReference type="PANTHER" id="PTHR37419">
    <property type="entry name" value="SERINE/THREONINE-PROTEIN KINASE TOXIN HIPA"/>
    <property type="match status" value="1"/>
</dbReference>
<comment type="caution">
    <text evidence="6">The sequence shown here is derived from an EMBL/GenBank/DDBJ whole genome shotgun (WGS) entry which is preliminary data.</text>
</comment>
<dbReference type="Pfam" id="PF07804">
    <property type="entry name" value="HipA_C"/>
    <property type="match status" value="1"/>
</dbReference>
<gene>
    <name evidence="6" type="ORF">ERW49_17080</name>
</gene>